<evidence type="ECO:0000313" key="3">
    <source>
        <dbReference type="Proteomes" id="UP000207598"/>
    </source>
</evidence>
<proteinExistence type="predicted"/>
<accession>A0A238KDV2</accession>
<dbReference type="InterPro" id="IPR036390">
    <property type="entry name" value="WH_DNA-bd_sf"/>
</dbReference>
<dbReference type="SUPFAM" id="SSF46785">
    <property type="entry name" value="Winged helix' DNA-binding domain"/>
    <property type="match status" value="1"/>
</dbReference>
<dbReference type="InterPro" id="IPR036388">
    <property type="entry name" value="WH-like_DNA-bd_sf"/>
</dbReference>
<organism evidence="2 3">
    <name type="scientific">Maliponia aquimaris</name>
    <dbReference type="NCBI Taxonomy" id="1673631"/>
    <lineage>
        <taxon>Bacteria</taxon>
        <taxon>Pseudomonadati</taxon>
        <taxon>Pseudomonadota</taxon>
        <taxon>Alphaproteobacteria</taxon>
        <taxon>Rhodobacterales</taxon>
        <taxon>Paracoccaceae</taxon>
        <taxon>Maliponia</taxon>
    </lineage>
</organism>
<dbReference type="SMART" id="SM00419">
    <property type="entry name" value="HTH_CRP"/>
    <property type="match status" value="1"/>
</dbReference>
<dbReference type="Proteomes" id="UP000207598">
    <property type="component" value="Unassembled WGS sequence"/>
</dbReference>
<dbReference type="GO" id="GO:0003677">
    <property type="term" value="F:DNA binding"/>
    <property type="evidence" value="ECO:0007669"/>
    <property type="project" value="InterPro"/>
</dbReference>
<dbReference type="EMBL" id="FXYF01000005">
    <property type="protein sequence ID" value="SMX40993.1"/>
    <property type="molecule type" value="Genomic_DNA"/>
</dbReference>
<dbReference type="InterPro" id="IPR012318">
    <property type="entry name" value="HTH_CRP"/>
</dbReference>
<protein>
    <recommendedName>
        <fullName evidence="1">HTH crp-type domain-containing protein</fullName>
    </recommendedName>
</protein>
<feature type="domain" description="HTH crp-type" evidence="1">
    <location>
        <begin position="75"/>
        <end position="124"/>
    </location>
</feature>
<dbReference type="AlphaFoldDB" id="A0A238KDV2"/>
<sequence length="158" mass="17232">MPNRQPANGDLIKDNFGSIWPVHLSAFTRLLTALRAHFDGDLDMLLIMATIGERTRPEHWASGLTDVEKLTRGAGGRDRQLPINVQSIADYARIPRETVRRKVSILQDKGLVLRAGDGRLSVAPEAASLLAGATSDTLEYLRAICGAMEDAARRSRAG</sequence>
<dbReference type="GO" id="GO:0006355">
    <property type="term" value="P:regulation of DNA-templated transcription"/>
    <property type="evidence" value="ECO:0007669"/>
    <property type="project" value="InterPro"/>
</dbReference>
<name>A0A238KDV2_9RHOB</name>
<keyword evidence="3" id="KW-1185">Reference proteome</keyword>
<dbReference type="Gene3D" id="1.10.10.10">
    <property type="entry name" value="Winged helix-like DNA-binding domain superfamily/Winged helix DNA-binding domain"/>
    <property type="match status" value="1"/>
</dbReference>
<evidence type="ECO:0000313" key="2">
    <source>
        <dbReference type="EMBL" id="SMX40993.1"/>
    </source>
</evidence>
<reference evidence="2 3" key="1">
    <citation type="submission" date="2017-05" db="EMBL/GenBank/DDBJ databases">
        <authorList>
            <person name="Song R."/>
            <person name="Chenine A.L."/>
            <person name="Ruprecht R.M."/>
        </authorList>
    </citation>
    <scope>NUCLEOTIDE SEQUENCE [LARGE SCALE GENOMIC DNA]</scope>
    <source>
        <strain evidence="2 3">CECT 8898</strain>
    </source>
</reference>
<evidence type="ECO:0000259" key="1">
    <source>
        <dbReference type="SMART" id="SM00419"/>
    </source>
</evidence>
<gene>
    <name evidence="2" type="ORF">MAA8898_02325</name>
</gene>